<organism evidence="5 6">
    <name type="scientific">Polystyrenella longa</name>
    <dbReference type="NCBI Taxonomy" id="2528007"/>
    <lineage>
        <taxon>Bacteria</taxon>
        <taxon>Pseudomonadati</taxon>
        <taxon>Planctomycetota</taxon>
        <taxon>Planctomycetia</taxon>
        <taxon>Planctomycetales</taxon>
        <taxon>Planctomycetaceae</taxon>
        <taxon>Polystyrenella</taxon>
    </lineage>
</organism>
<dbReference type="Pfam" id="PF02574">
    <property type="entry name" value="S-methyl_trans"/>
    <property type="match status" value="1"/>
</dbReference>
<feature type="domain" description="Hcy-binding" evidence="4">
    <location>
        <begin position="7"/>
        <end position="313"/>
    </location>
</feature>
<evidence type="ECO:0000256" key="1">
    <source>
        <dbReference type="ARBA" id="ARBA00022603"/>
    </source>
</evidence>
<feature type="binding site" evidence="3">
    <location>
        <position position="229"/>
    </location>
    <ligand>
        <name>Zn(2+)</name>
        <dbReference type="ChEBI" id="CHEBI:29105"/>
    </ligand>
</feature>
<protein>
    <submittedName>
        <fullName evidence="5">Homocysteine S-methyltransferase</fullName>
        <ecNumber evidence="5">2.1.1.10</ecNumber>
    </submittedName>
</protein>
<comment type="cofactor">
    <cofactor evidence="3">
        <name>Zn(2+)</name>
        <dbReference type="ChEBI" id="CHEBI:29105"/>
    </cofactor>
</comment>
<dbReference type="AlphaFoldDB" id="A0A518CGV3"/>
<dbReference type="PROSITE" id="PS50970">
    <property type="entry name" value="HCY"/>
    <property type="match status" value="1"/>
</dbReference>
<dbReference type="Proteomes" id="UP000317178">
    <property type="component" value="Chromosome"/>
</dbReference>
<dbReference type="InterPro" id="IPR036589">
    <property type="entry name" value="HCY_dom_sf"/>
</dbReference>
<dbReference type="SUPFAM" id="SSF82282">
    <property type="entry name" value="Homocysteine S-methyltransferase"/>
    <property type="match status" value="1"/>
</dbReference>
<feature type="binding site" evidence="3">
    <location>
        <position position="299"/>
    </location>
    <ligand>
        <name>Zn(2+)</name>
        <dbReference type="ChEBI" id="CHEBI:29105"/>
    </ligand>
</feature>
<dbReference type="Gene3D" id="3.20.20.330">
    <property type="entry name" value="Homocysteine-binding-like domain"/>
    <property type="match status" value="1"/>
</dbReference>
<keyword evidence="3" id="KW-0479">Metal-binding</keyword>
<dbReference type="EMBL" id="CP036281">
    <property type="protein sequence ID" value="QDU78458.1"/>
    <property type="molecule type" value="Genomic_DNA"/>
</dbReference>
<dbReference type="EC" id="2.1.1.10" evidence="5"/>
<dbReference type="PANTHER" id="PTHR11103:SF18">
    <property type="entry name" value="SLR1189 PROTEIN"/>
    <property type="match status" value="1"/>
</dbReference>
<keyword evidence="1 3" id="KW-0489">Methyltransferase</keyword>
<dbReference type="GO" id="GO:0008168">
    <property type="term" value="F:methyltransferase activity"/>
    <property type="evidence" value="ECO:0007669"/>
    <property type="project" value="UniProtKB-UniRule"/>
</dbReference>
<keyword evidence="3" id="KW-0862">Zinc</keyword>
<evidence type="ECO:0000259" key="4">
    <source>
        <dbReference type="PROSITE" id="PS50970"/>
    </source>
</evidence>
<evidence type="ECO:0000256" key="3">
    <source>
        <dbReference type="PROSITE-ProRule" id="PRU00333"/>
    </source>
</evidence>
<dbReference type="RefSeq" id="WP_231742793.1">
    <property type="nucleotide sequence ID" value="NZ_CP036281.1"/>
</dbReference>
<reference evidence="5 6" key="1">
    <citation type="submission" date="2019-02" db="EMBL/GenBank/DDBJ databases">
        <title>Deep-cultivation of Planctomycetes and their phenomic and genomic characterization uncovers novel biology.</title>
        <authorList>
            <person name="Wiegand S."/>
            <person name="Jogler M."/>
            <person name="Boedeker C."/>
            <person name="Pinto D."/>
            <person name="Vollmers J."/>
            <person name="Rivas-Marin E."/>
            <person name="Kohn T."/>
            <person name="Peeters S.H."/>
            <person name="Heuer A."/>
            <person name="Rast P."/>
            <person name="Oberbeckmann S."/>
            <person name="Bunk B."/>
            <person name="Jeske O."/>
            <person name="Meyerdierks A."/>
            <person name="Storesund J.E."/>
            <person name="Kallscheuer N."/>
            <person name="Luecker S."/>
            <person name="Lage O.M."/>
            <person name="Pohl T."/>
            <person name="Merkel B.J."/>
            <person name="Hornburger P."/>
            <person name="Mueller R.-W."/>
            <person name="Bruemmer F."/>
            <person name="Labrenz M."/>
            <person name="Spormann A.M."/>
            <person name="Op den Camp H."/>
            <person name="Overmann J."/>
            <person name="Amann R."/>
            <person name="Jetten M.S.M."/>
            <person name="Mascher T."/>
            <person name="Medema M.H."/>
            <person name="Devos D.P."/>
            <person name="Kaster A.-K."/>
            <person name="Ovreas L."/>
            <person name="Rohde M."/>
            <person name="Galperin M.Y."/>
            <person name="Jogler C."/>
        </authorList>
    </citation>
    <scope>NUCLEOTIDE SEQUENCE [LARGE SCALE GENOMIC DNA]</scope>
    <source>
        <strain evidence="5 6">Pla110</strain>
    </source>
</reference>
<dbReference type="GO" id="GO:0032259">
    <property type="term" value="P:methylation"/>
    <property type="evidence" value="ECO:0007669"/>
    <property type="project" value="UniProtKB-KW"/>
</dbReference>
<accession>A0A518CGV3</accession>
<evidence type="ECO:0000313" key="6">
    <source>
        <dbReference type="Proteomes" id="UP000317178"/>
    </source>
</evidence>
<feature type="binding site" evidence="3">
    <location>
        <position position="298"/>
    </location>
    <ligand>
        <name>Zn(2+)</name>
        <dbReference type="ChEBI" id="CHEBI:29105"/>
    </ligand>
</feature>
<dbReference type="PANTHER" id="PTHR11103">
    <property type="entry name" value="SLR1189 PROTEIN"/>
    <property type="match status" value="1"/>
</dbReference>
<keyword evidence="2 3" id="KW-0808">Transferase</keyword>
<evidence type="ECO:0000256" key="2">
    <source>
        <dbReference type="ARBA" id="ARBA00022679"/>
    </source>
</evidence>
<dbReference type="InterPro" id="IPR003726">
    <property type="entry name" value="HCY_dom"/>
</dbReference>
<dbReference type="KEGG" id="plon:Pla110_01620"/>
<keyword evidence="6" id="KW-1185">Reference proteome</keyword>
<name>A0A518CGV3_9PLAN</name>
<evidence type="ECO:0000313" key="5">
    <source>
        <dbReference type="EMBL" id="QDU78458.1"/>
    </source>
</evidence>
<proteinExistence type="predicted"/>
<dbReference type="GO" id="GO:0046872">
    <property type="term" value="F:metal ion binding"/>
    <property type="evidence" value="ECO:0007669"/>
    <property type="project" value="UniProtKB-KW"/>
</dbReference>
<sequence length="315" mass="34907">MDLATFERVLLPQSGESFLTEAGLETDFIFNHGIDIPHFCTAVLLDDPANRSRLKQYYREFVALAQQYKCGVVLETPTWRMNRDWAERLGYNAADRRRLNIAAVHLLQDLRQETNLTSGRFIVSGNLGPRADGYKVAQVMTIDESAEYHREQVETLRDAGADCICAMTITTAEEATGIAKTAQSAEMPAVISFTVETDGSLPSGMKLNEAIAYVDQEAPDAVSYFGINCAHPTHFDSQLDTQDSWTARIGTIRANASTMSHAELDNSTVLDAGDPQDFGDRYLQLRNRLPELRVFGGCCGTDIAHIVSICERCLK</sequence>
<gene>
    <name evidence="5" type="primary">mmuM</name>
    <name evidence="5" type="ORF">Pla110_01620</name>
</gene>